<name>A0A0E9WIE1_ANGAN</name>
<accession>A0A0E9WIE1</accession>
<reference evidence="1" key="1">
    <citation type="submission" date="2014-11" db="EMBL/GenBank/DDBJ databases">
        <authorList>
            <person name="Amaro Gonzalez C."/>
        </authorList>
    </citation>
    <scope>NUCLEOTIDE SEQUENCE</scope>
</reference>
<dbReference type="EMBL" id="GBXM01018440">
    <property type="protein sequence ID" value="JAH90137.1"/>
    <property type="molecule type" value="Transcribed_RNA"/>
</dbReference>
<dbReference type="AlphaFoldDB" id="A0A0E9WIE1"/>
<protein>
    <submittedName>
        <fullName evidence="1">Uncharacterized protein</fullName>
    </submittedName>
</protein>
<sequence>MVSENIIHTKMLLDFTGTPKWTGRTGSSEGMQIDQALAHLTFLPNHRVIGPGLIKKMLCIATAVKYRCVRAYEIVSEGIQYIVAFVCLYEPVCVCKIPLPLCVELSVSTHESANGLGVRGSCLCACV</sequence>
<organism evidence="1">
    <name type="scientific">Anguilla anguilla</name>
    <name type="common">European freshwater eel</name>
    <name type="synonym">Muraena anguilla</name>
    <dbReference type="NCBI Taxonomy" id="7936"/>
    <lineage>
        <taxon>Eukaryota</taxon>
        <taxon>Metazoa</taxon>
        <taxon>Chordata</taxon>
        <taxon>Craniata</taxon>
        <taxon>Vertebrata</taxon>
        <taxon>Euteleostomi</taxon>
        <taxon>Actinopterygii</taxon>
        <taxon>Neopterygii</taxon>
        <taxon>Teleostei</taxon>
        <taxon>Anguilliformes</taxon>
        <taxon>Anguillidae</taxon>
        <taxon>Anguilla</taxon>
    </lineage>
</organism>
<evidence type="ECO:0000313" key="1">
    <source>
        <dbReference type="EMBL" id="JAH90137.1"/>
    </source>
</evidence>
<reference evidence="1" key="2">
    <citation type="journal article" date="2015" name="Fish Shellfish Immunol.">
        <title>Early steps in the European eel (Anguilla anguilla)-Vibrio vulnificus interaction in the gills: Role of the RtxA13 toxin.</title>
        <authorList>
            <person name="Callol A."/>
            <person name="Pajuelo D."/>
            <person name="Ebbesson L."/>
            <person name="Teles M."/>
            <person name="MacKenzie S."/>
            <person name="Amaro C."/>
        </authorList>
    </citation>
    <scope>NUCLEOTIDE SEQUENCE</scope>
</reference>
<proteinExistence type="predicted"/>